<dbReference type="AlphaFoldDB" id="A0AAD8SP99"/>
<organism evidence="3 4">
    <name type="scientific">Lolium multiflorum</name>
    <name type="common">Italian ryegrass</name>
    <name type="synonym">Lolium perenne subsp. multiflorum</name>
    <dbReference type="NCBI Taxonomy" id="4521"/>
    <lineage>
        <taxon>Eukaryota</taxon>
        <taxon>Viridiplantae</taxon>
        <taxon>Streptophyta</taxon>
        <taxon>Embryophyta</taxon>
        <taxon>Tracheophyta</taxon>
        <taxon>Spermatophyta</taxon>
        <taxon>Magnoliopsida</taxon>
        <taxon>Liliopsida</taxon>
        <taxon>Poales</taxon>
        <taxon>Poaceae</taxon>
        <taxon>BOP clade</taxon>
        <taxon>Pooideae</taxon>
        <taxon>Poodae</taxon>
        <taxon>Poeae</taxon>
        <taxon>Poeae Chloroplast Group 2 (Poeae type)</taxon>
        <taxon>Loliodinae</taxon>
        <taxon>Loliinae</taxon>
        <taxon>Lolium</taxon>
    </lineage>
</organism>
<evidence type="ECO:0000256" key="1">
    <source>
        <dbReference type="SAM" id="MobiDB-lite"/>
    </source>
</evidence>
<feature type="compositionally biased region" description="Polar residues" evidence="1">
    <location>
        <begin position="386"/>
        <end position="396"/>
    </location>
</feature>
<dbReference type="PANTHER" id="PTHR33026:SF7">
    <property type="entry name" value="OS03G0100275 PROTEIN"/>
    <property type="match status" value="1"/>
</dbReference>
<evidence type="ECO:0000313" key="4">
    <source>
        <dbReference type="Proteomes" id="UP001231189"/>
    </source>
</evidence>
<reference evidence="3" key="1">
    <citation type="submission" date="2023-07" db="EMBL/GenBank/DDBJ databases">
        <title>A chromosome-level genome assembly of Lolium multiflorum.</title>
        <authorList>
            <person name="Chen Y."/>
            <person name="Copetti D."/>
            <person name="Kolliker R."/>
            <person name="Studer B."/>
        </authorList>
    </citation>
    <scope>NUCLEOTIDE SEQUENCE</scope>
    <source>
        <strain evidence="3">02402/16</strain>
        <tissue evidence="3">Leaf</tissue>
    </source>
</reference>
<evidence type="ECO:0000259" key="2">
    <source>
        <dbReference type="Pfam" id="PF04195"/>
    </source>
</evidence>
<name>A0AAD8SP99_LOLMU</name>
<proteinExistence type="predicted"/>
<dbReference type="Pfam" id="PF04195">
    <property type="entry name" value="Transposase_28"/>
    <property type="match status" value="1"/>
</dbReference>
<dbReference type="EMBL" id="JAUUTY010000003">
    <property type="protein sequence ID" value="KAK1660906.1"/>
    <property type="molecule type" value="Genomic_DNA"/>
</dbReference>
<gene>
    <name evidence="3" type="ORF">QYE76_049065</name>
</gene>
<accession>A0AAD8SP99</accession>
<dbReference type="Proteomes" id="UP001231189">
    <property type="component" value="Unassembled WGS sequence"/>
</dbReference>
<keyword evidence="4" id="KW-1185">Reference proteome</keyword>
<feature type="domain" description="Transposase (putative) gypsy type" evidence="2">
    <location>
        <begin position="129"/>
        <end position="195"/>
    </location>
</feature>
<comment type="caution">
    <text evidence="3">The sequence shown here is derived from an EMBL/GenBank/DDBJ whole genome shotgun (WGS) entry which is preliminary data.</text>
</comment>
<sequence length="443" mass="50218">MASAAESTLLKALGFCPEKLAVSDEDLRRFKEFFDSLIREAHLRVLAAIFGKELPTSFEREWKSSPSRHTQHIAPTIPNGHRRFGVGEIQDLQSGHEPAEEVGFTKKKDALRFPHEESYPSPPMEYRVSFVDHLIRGLSPPIHEFLRGLLFVYGLQLHQLTPNYILHVSIFITLCECFLGVQPNWALWKRIFCLRRNGSHGVAYNIGGVVICVRSDVDYFDVKFPDSVQGWRKRWLYVHEERSDSMEYNIAPFDGKTKILRRRSWDAEATEEEKLATEALMTRIRELQSTRGKELSGIQITSYFLRIRMQPLQARKNPLWMYAGDEDVERLSTDLSAKDLEKLIRRISKLSKKYTVPSSCKVKPFCSANPLPEKSAASLEKENETEVTSSTRSSLPAASPKGKRKRDETIDSGASKADASRAEKTAPNAGEKALGLYDAALVS</sequence>
<protein>
    <recommendedName>
        <fullName evidence="2">Transposase (putative) gypsy type domain-containing protein</fullName>
    </recommendedName>
</protein>
<dbReference type="InterPro" id="IPR007321">
    <property type="entry name" value="Transposase_28"/>
</dbReference>
<evidence type="ECO:0000313" key="3">
    <source>
        <dbReference type="EMBL" id="KAK1660906.1"/>
    </source>
</evidence>
<feature type="region of interest" description="Disordered" evidence="1">
    <location>
        <begin position="374"/>
        <end position="430"/>
    </location>
</feature>
<dbReference type="PANTHER" id="PTHR33026">
    <property type="entry name" value="OS06G0360600 PROTEIN"/>
    <property type="match status" value="1"/>
</dbReference>